<dbReference type="Proteomes" id="UP000694930">
    <property type="component" value="Chromosome 12"/>
</dbReference>
<evidence type="ECO:0000313" key="2">
    <source>
        <dbReference type="RefSeq" id="XP_027769623.1"/>
    </source>
</evidence>
<sequence>MQFLAGKLPFVNALVGWKFILKEMANCLEDEDERISNLAKLSFMGCQRKGKRRPGGMVLKSKLSLKRTGQRTKKNVLIRFTRRTYIMPSIPPAVDIFLMKWLITETSKQSLLQFSFSMNL</sequence>
<name>A0ABM1V1K5_SOLPN</name>
<proteinExistence type="predicted"/>
<dbReference type="RefSeq" id="XP_027769623.1">
    <property type="nucleotide sequence ID" value="XM_027913822.1"/>
</dbReference>
<protein>
    <submittedName>
        <fullName evidence="2">Uncharacterized protein LOC114075357</fullName>
    </submittedName>
</protein>
<dbReference type="GeneID" id="114075357"/>
<reference evidence="2" key="2">
    <citation type="submission" date="2025-08" db="UniProtKB">
        <authorList>
            <consortium name="RefSeq"/>
        </authorList>
    </citation>
    <scope>IDENTIFICATION</scope>
</reference>
<gene>
    <name evidence="2" type="primary">LOC114075357</name>
</gene>
<accession>A0ABM1V1K5</accession>
<reference evidence="1" key="1">
    <citation type="journal article" date="2014" name="Nat. Genet.">
        <title>The genome of the stress-tolerant wild tomato species Solanum pennellii.</title>
        <authorList>
            <person name="Bolger A."/>
            <person name="Scossa F."/>
            <person name="Bolger M.E."/>
            <person name="Lanz C."/>
            <person name="Maumus F."/>
            <person name="Tohge T."/>
            <person name="Quesneville H."/>
            <person name="Alseekh S."/>
            <person name="Sorensen I."/>
            <person name="Lichtenstein G."/>
            <person name="Fich E.A."/>
            <person name="Conte M."/>
            <person name="Keller H."/>
            <person name="Schneeberger K."/>
            <person name="Schwacke R."/>
            <person name="Ofner I."/>
            <person name="Vrebalov J."/>
            <person name="Xu Y."/>
            <person name="Osorio S."/>
            <person name="Aflitos S.A."/>
            <person name="Schijlen E."/>
            <person name="Jimenez-Gomez J.M."/>
            <person name="Ryngajllo M."/>
            <person name="Kimura S."/>
            <person name="Kumar R."/>
            <person name="Koenig D."/>
            <person name="Headland L.R."/>
            <person name="Maloof J.N."/>
            <person name="Sinha N."/>
            <person name="van Ham R.C."/>
            <person name="Lankhorst R.K."/>
            <person name="Mao L."/>
            <person name="Vogel A."/>
            <person name="Arsova B."/>
            <person name="Panstruga R."/>
            <person name="Fei Z."/>
            <person name="Rose J.K."/>
            <person name="Zamir D."/>
            <person name="Carrari F."/>
            <person name="Giovannoni J.J."/>
            <person name="Weigel D."/>
            <person name="Usadel B."/>
            <person name="Fernie A.R."/>
        </authorList>
    </citation>
    <scope>NUCLEOTIDE SEQUENCE [LARGE SCALE GENOMIC DNA]</scope>
    <source>
        <strain evidence="1">cv. LA0716</strain>
    </source>
</reference>
<organism evidence="1 2">
    <name type="scientific">Solanum pennellii</name>
    <name type="common">Tomato</name>
    <name type="synonym">Lycopersicon pennellii</name>
    <dbReference type="NCBI Taxonomy" id="28526"/>
    <lineage>
        <taxon>Eukaryota</taxon>
        <taxon>Viridiplantae</taxon>
        <taxon>Streptophyta</taxon>
        <taxon>Embryophyta</taxon>
        <taxon>Tracheophyta</taxon>
        <taxon>Spermatophyta</taxon>
        <taxon>Magnoliopsida</taxon>
        <taxon>eudicotyledons</taxon>
        <taxon>Gunneridae</taxon>
        <taxon>Pentapetalae</taxon>
        <taxon>asterids</taxon>
        <taxon>lamiids</taxon>
        <taxon>Solanales</taxon>
        <taxon>Solanaceae</taxon>
        <taxon>Solanoideae</taxon>
        <taxon>Solaneae</taxon>
        <taxon>Solanum</taxon>
        <taxon>Solanum subgen. Lycopersicon</taxon>
    </lineage>
</organism>
<evidence type="ECO:0000313" key="1">
    <source>
        <dbReference type="Proteomes" id="UP000694930"/>
    </source>
</evidence>
<keyword evidence="1" id="KW-1185">Reference proteome</keyword>